<sequence>MYCCCRKLTFSFFLANYRITGMNQQWQGWATHQQSFPGGFWPAYDQRYSIQGSHPLQPHNFGNQLTYIPQHQPLPQYNHYMGAQLPERQMSSSMNQMPLSAMSHSAITPSCFSNFQQSQLPAESIQPLYGTHMPSLSRVAPEQIQAQQLPPIPLHQRPEYNVQKQPSSLNQPSSPEIQYQTLQSQPPSRQYDKAVLHEKQPKGPKATFPHFEMQFPIFQKAEDAGGEMEKIIINRSHRLITEEDFEV</sequence>
<proteinExistence type="predicted"/>
<evidence type="ECO:0000313" key="2">
    <source>
        <dbReference type="EnsemblMetazoa" id="PPA39477.1"/>
    </source>
</evidence>
<evidence type="ECO:0000256" key="1">
    <source>
        <dbReference type="SAM" id="MobiDB-lite"/>
    </source>
</evidence>
<reference evidence="2" key="2">
    <citation type="submission" date="2022-06" db="UniProtKB">
        <authorList>
            <consortium name="EnsemblMetazoa"/>
        </authorList>
    </citation>
    <scope>IDENTIFICATION</scope>
    <source>
        <strain evidence="2">PS312</strain>
    </source>
</reference>
<gene>
    <name evidence="2" type="primary">WBGene00277846</name>
</gene>
<accession>A0A8R1USW9</accession>
<name>A0A2A6B3Z5_PRIPA</name>
<organism evidence="2 3">
    <name type="scientific">Pristionchus pacificus</name>
    <name type="common">Parasitic nematode worm</name>
    <dbReference type="NCBI Taxonomy" id="54126"/>
    <lineage>
        <taxon>Eukaryota</taxon>
        <taxon>Metazoa</taxon>
        <taxon>Ecdysozoa</taxon>
        <taxon>Nematoda</taxon>
        <taxon>Chromadorea</taxon>
        <taxon>Rhabditida</taxon>
        <taxon>Rhabditina</taxon>
        <taxon>Diplogasteromorpha</taxon>
        <taxon>Diplogasteroidea</taxon>
        <taxon>Neodiplogasteridae</taxon>
        <taxon>Pristionchus</taxon>
    </lineage>
</organism>
<keyword evidence="3" id="KW-1185">Reference proteome</keyword>
<dbReference type="Proteomes" id="UP000005239">
    <property type="component" value="Unassembled WGS sequence"/>
</dbReference>
<dbReference type="AlphaFoldDB" id="A0A2A6B3Z5"/>
<feature type="compositionally biased region" description="Polar residues" evidence="1">
    <location>
        <begin position="162"/>
        <end position="188"/>
    </location>
</feature>
<dbReference type="EnsemblMetazoa" id="PPA39477.1">
    <property type="protein sequence ID" value="PPA39477.1"/>
    <property type="gene ID" value="WBGene00277846"/>
</dbReference>
<evidence type="ECO:0000313" key="3">
    <source>
        <dbReference type="Proteomes" id="UP000005239"/>
    </source>
</evidence>
<reference evidence="3" key="1">
    <citation type="journal article" date="2008" name="Nat. Genet.">
        <title>The Pristionchus pacificus genome provides a unique perspective on nematode lifestyle and parasitism.</title>
        <authorList>
            <person name="Dieterich C."/>
            <person name="Clifton S.W."/>
            <person name="Schuster L.N."/>
            <person name="Chinwalla A."/>
            <person name="Delehaunty K."/>
            <person name="Dinkelacker I."/>
            <person name="Fulton L."/>
            <person name="Fulton R."/>
            <person name="Godfrey J."/>
            <person name="Minx P."/>
            <person name="Mitreva M."/>
            <person name="Roeseler W."/>
            <person name="Tian H."/>
            <person name="Witte H."/>
            <person name="Yang S.P."/>
            <person name="Wilson R.K."/>
            <person name="Sommer R.J."/>
        </authorList>
    </citation>
    <scope>NUCLEOTIDE SEQUENCE [LARGE SCALE GENOMIC DNA]</scope>
    <source>
        <strain evidence="3">PS312</strain>
    </source>
</reference>
<protein>
    <submittedName>
        <fullName evidence="2">Uncharacterized protein</fullName>
    </submittedName>
</protein>
<accession>A0A2A6B3Z5</accession>
<feature type="region of interest" description="Disordered" evidence="1">
    <location>
        <begin position="161"/>
        <end position="190"/>
    </location>
</feature>